<keyword evidence="3" id="KW-1185">Reference proteome</keyword>
<reference evidence="2" key="2">
    <citation type="submission" date="2022-01" db="EMBL/GenBank/DDBJ databases">
        <authorList>
            <person name="Yamashiro T."/>
            <person name="Shiraishi A."/>
            <person name="Satake H."/>
            <person name="Nakayama K."/>
        </authorList>
    </citation>
    <scope>NUCLEOTIDE SEQUENCE</scope>
</reference>
<dbReference type="PANTHER" id="PTHR46481:SF11">
    <property type="entry name" value="ZINC FINGER BED DOMAIN-CONTAINING PROTEIN RICESLEEPER 2-LIKE"/>
    <property type="match status" value="1"/>
</dbReference>
<feature type="compositionally biased region" description="Polar residues" evidence="1">
    <location>
        <begin position="49"/>
        <end position="69"/>
    </location>
</feature>
<evidence type="ECO:0000313" key="3">
    <source>
        <dbReference type="Proteomes" id="UP001151760"/>
    </source>
</evidence>
<feature type="region of interest" description="Disordered" evidence="1">
    <location>
        <begin position="1"/>
        <end position="69"/>
    </location>
</feature>
<dbReference type="PANTHER" id="PTHR46481">
    <property type="entry name" value="ZINC FINGER BED DOMAIN-CONTAINING PROTEIN 4"/>
    <property type="match status" value="1"/>
</dbReference>
<evidence type="ECO:0000256" key="1">
    <source>
        <dbReference type="SAM" id="MobiDB-lite"/>
    </source>
</evidence>
<dbReference type="EMBL" id="BQNB010016400">
    <property type="protein sequence ID" value="GJT51352.1"/>
    <property type="molecule type" value="Genomic_DNA"/>
</dbReference>
<proteinExistence type="predicted"/>
<feature type="compositionally biased region" description="Basic and acidic residues" evidence="1">
    <location>
        <begin position="1"/>
        <end position="13"/>
    </location>
</feature>
<dbReference type="InterPro" id="IPR052035">
    <property type="entry name" value="ZnF_BED_domain_contain"/>
</dbReference>
<comment type="caution">
    <text evidence="2">The sequence shown here is derived from an EMBL/GenBank/DDBJ whole genome shotgun (WGS) entry which is preliminary data.</text>
</comment>
<gene>
    <name evidence="2" type="ORF">Tco_0977509</name>
</gene>
<name>A0ABQ5EKR5_9ASTR</name>
<organism evidence="2 3">
    <name type="scientific">Tanacetum coccineum</name>
    <dbReference type="NCBI Taxonomy" id="301880"/>
    <lineage>
        <taxon>Eukaryota</taxon>
        <taxon>Viridiplantae</taxon>
        <taxon>Streptophyta</taxon>
        <taxon>Embryophyta</taxon>
        <taxon>Tracheophyta</taxon>
        <taxon>Spermatophyta</taxon>
        <taxon>Magnoliopsida</taxon>
        <taxon>eudicotyledons</taxon>
        <taxon>Gunneridae</taxon>
        <taxon>Pentapetalae</taxon>
        <taxon>asterids</taxon>
        <taxon>campanulids</taxon>
        <taxon>Asterales</taxon>
        <taxon>Asteraceae</taxon>
        <taxon>Asteroideae</taxon>
        <taxon>Anthemideae</taxon>
        <taxon>Anthemidinae</taxon>
        <taxon>Tanacetum</taxon>
    </lineage>
</organism>
<feature type="non-terminal residue" evidence="2">
    <location>
        <position position="268"/>
    </location>
</feature>
<protein>
    <submittedName>
        <fullName evidence="2">Zinc finger BED domain-containing protein RICESLEEPER 2-like protein</fullName>
    </submittedName>
</protein>
<dbReference type="InterPro" id="IPR012337">
    <property type="entry name" value="RNaseH-like_sf"/>
</dbReference>
<accession>A0ABQ5EKR5</accession>
<reference evidence="2" key="1">
    <citation type="journal article" date="2022" name="Int. J. Mol. Sci.">
        <title>Draft Genome of Tanacetum Coccineum: Genomic Comparison of Closely Related Tanacetum-Family Plants.</title>
        <authorList>
            <person name="Yamashiro T."/>
            <person name="Shiraishi A."/>
            <person name="Nakayama K."/>
            <person name="Satake H."/>
        </authorList>
    </citation>
    <scope>NUCLEOTIDE SEQUENCE</scope>
</reference>
<dbReference type="SUPFAM" id="SSF53098">
    <property type="entry name" value="Ribonuclease H-like"/>
    <property type="match status" value="1"/>
</dbReference>
<sequence length="268" mass="30439">MAKNPESDRESDTRPWFNRGIPKLTGYGDGGGDSPILKSGYGGGDEDNSTQVPETPNISPNLPDDNTNIVEETGMWTSSNQKKGFMAIMGHFIDNDWILQSKILRFLYVPCPHTSEVLTNVLMDALMEWNVDTKLSTITVDNCTTNDSLIGKIKDKLQLNKLIHDGSHIHMRCSAHILNLIVKIRLNVIKVAIENIRESVSYWAATPKRVEKFEETCRQLKVIFSKRLGLDCQTRWNATYLMLKTALMYKDVFARLKQRDSQYKTLPS</sequence>
<evidence type="ECO:0000313" key="2">
    <source>
        <dbReference type="EMBL" id="GJT51352.1"/>
    </source>
</evidence>
<dbReference type="Proteomes" id="UP001151760">
    <property type="component" value="Unassembled WGS sequence"/>
</dbReference>